<proteinExistence type="predicted"/>
<accession>A0AC35GCW0</accession>
<dbReference type="Proteomes" id="UP000887580">
    <property type="component" value="Unplaced"/>
</dbReference>
<organism evidence="1 2">
    <name type="scientific">Panagrolaimus sp. PS1159</name>
    <dbReference type="NCBI Taxonomy" id="55785"/>
    <lineage>
        <taxon>Eukaryota</taxon>
        <taxon>Metazoa</taxon>
        <taxon>Ecdysozoa</taxon>
        <taxon>Nematoda</taxon>
        <taxon>Chromadorea</taxon>
        <taxon>Rhabditida</taxon>
        <taxon>Tylenchina</taxon>
        <taxon>Panagrolaimomorpha</taxon>
        <taxon>Panagrolaimoidea</taxon>
        <taxon>Panagrolaimidae</taxon>
        <taxon>Panagrolaimus</taxon>
    </lineage>
</organism>
<dbReference type="WBParaSite" id="PS1159_v2.g3738.t1">
    <property type="protein sequence ID" value="PS1159_v2.g3738.t1"/>
    <property type="gene ID" value="PS1159_v2.g3738"/>
</dbReference>
<protein>
    <submittedName>
        <fullName evidence="2">Uncharacterized protein</fullName>
    </submittedName>
</protein>
<evidence type="ECO:0000313" key="2">
    <source>
        <dbReference type="WBParaSite" id="PS1159_v2.g3738.t1"/>
    </source>
</evidence>
<evidence type="ECO:0000313" key="1">
    <source>
        <dbReference type="Proteomes" id="UP000887580"/>
    </source>
</evidence>
<sequence>MTTPATPTKTAAAEEITTSTTPQPQTFLQQPQSTPPPSTTTTTPSAILTSNDGTFRLDLTSFNLSPQDLATITEAFNATINSPTTFISTASSSALSSPPTTSTNNVSSSITTTTTTTAASASTTATSSSKEYVMKRTPKARRQRAKLSIVPEEILIAPENVPGTFLNLSRTEFDEMVNDNESALAFAAKVGLIQNVRKCPKCERDMTLCKFNNSCGYRVSVTF</sequence>
<name>A0AC35GCW0_9BILA</name>
<reference evidence="2" key="1">
    <citation type="submission" date="2022-11" db="UniProtKB">
        <authorList>
            <consortium name="WormBaseParasite"/>
        </authorList>
    </citation>
    <scope>IDENTIFICATION</scope>
</reference>